<dbReference type="EMBL" id="LT554760">
    <property type="protein sequence ID" value="SAM07431.1"/>
    <property type="molecule type" value="Genomic_DNA"/>
</dbReference>
<name>A0A163MQ12_ABSGL</name>
<dbReference type="InParanoid" id="A0A163MQ12"/>
<dbReference type="AlphaFoldDB" id="A0A163MQ12"/>
<keyword evidence="3" id="KW-1185">Reference proteome</keyword>
<evidence type="ECO:0000313" key="3">
    <source>
        <dbReference type="Proteomes" id="UP000078561"/>
    </source>
</evidence>
<reference evidence="2" key="1">
    <citation type="submission" date="2016-04" db="EMBL/GenBank/DDBJ databases">
        <authorList>
            <person name="Evans L.H."/>
            <person name="Alamgir A."/>
            <person name="Owens N."/>
            <person name="Weber N.D."/>
            <person name="Virtaneva K."/>
            <person name="Barbian K."/>
            <person name="Babar A."/>
            <person name="Rosenke K."/>
        </authorList>
    </citation>
    <scope>NUCLEOTIDE SEQUENCE [LARGE SCALE GENOMIC DNA]</scope>
    <source>
        <strain evidence="2">CBS 101.48</strain>
    </source>
</reference>
<organism evidence="2">
    <name type="scientific">Absidia glauca</name>
    <name type="common">Pin mould</name>
    <dbReference type="NCBI Taxonomy" id="4829"/>
    <lineage>
        <taxon>Eukaryota</taxon>
        <taxon>Fungi</taxon>
        <taxon>Fungi incertae sedis</taxon>
        <taxon>Mucoromycota</taxon>
        <taxon>Mucoromycotina</taxon>
        <taxon>Mucoromycetes</taxon>
        <taxon>Mucorales</taxon>
        <taxon>Cunninghamellaceae</taxon>
        <taxon>Absidia</taxon>
    </lineage>
</organism>
<feature type="compositionally biased region" description="Pro residues" evidence="1">
    <location>
        <begin position="207"/>
        <end position="219"/>
    </location>
</feature>
<gene>
    <name evidence="2" type="primary">ABSGL_13074.1 scaffold 13659</name>
</gene>
<feature type="region of interest" description="Disordered" evidence="1">
    <location>
        <begin position="194"/>
        <end position="219"/>
    </location>
</feature>
<sequence>MYITSSEPHRHHFANRRYTNSMNTSWSSSSVSSFSSSSQALGSSPRNIHHRQRTVPRLRSNLSAIDSQFIELTRCLYQAKTIVQDLTSFHFSILPMLSLSKLHDTTTPPQSGVGSAAFHQHIKQYLDDNFTKFTKMCKVLMMILSRLEQNQQVRQERILSFRNEIMEEWRVASDIKRRIHAYLQQNNSIFDGSSSCANDVGSASPSPTTPSPVPHTPSS</sequence>
<evidence type="ECO:0000256" key="1">
    <source>
        <dbReference type="SAM" id="MobiDB-lite"/>
    </source>
</evidence>
<dbReference type="Proteomes" id="UP000078561">
    <property type="component" value="Unassembled WGS sequence"/>
</dbReference>
<proteinExistence type="predicted"/>
<dbReference type="OrthoDB" id="2402731at2759"/>
<protein>
    <submittedName>
        <fullName evidence="2">Uncharacterized protein</fullName>
    </submittedName>
</protein>
<accession>A0A163MQ12</accession>
<evidence type="ECO:0000313" key="2">
    <source>
        <dbReference type="EMBL" id="SAM07431.1"/>
    </source>
</evidence>